<organism evidence="1 2">
    <name type="scientific">Paenibacillus mesotrionivorans</name>
    <dbReference type="NCBI Taxonomy" id="3160968"/>
    <lineage>
        <taxon>Bacteria</taxon>
        <taxon>Bacillati</taxon>
        <taxon>Bacillota</taxon>
        <taxon>Bacilli</taxon>
        <taxon>Bacillales</taxon>
        <taxon>Paenibacillaceae</taxon>
        <taxon>Paenibacillus</taxon>
    </lineage>
</organism>
<evidence type="ECO:0000313" key="2">
    <source>
        <dbReference type="Proteomes" id="UP001631969"/>
    </source>
</evidence>
<dbReference type="Proteomes" id="UP001631969">
    <property type="component" value="Unassembled WGS sequence"/>
</dbReference>
<sequence length="279" mass="30777">MTAAGVRLKRLLPHVVLLVYVAVILFPFVFVVFSSLKKSNIEIANHPFAFPTDLYFHNYVQAWVKAKISVYFFNSLYLSLASAAAGVLLAAACAFAVTRMKLLRTSRILYQFVLLGMLIPGNVLFIAQYILVMRMGILNTHWALFLPYTAGAIPMSVLLIAAFMKSVPDELEEAGIMDGLSALGLFVRIVLPVSLPVLVTVFIVNFLGVWNEYLLANFFISKDSLKTLPTGMVGFRDSFQTNYALICTGIVYSVVPVLILYGFLQEKIIEGITAGSVKG</sequence>
<proteinExistence type="predicted"/>
<accession>A0ACC7P8D2</accession>
<dbReference type="EMBL" id="JBJURJ010000027">
    <property type="protein sequence ID" value="MFM9332221.1"/>
    <property type="molecule type" value="Genomic_DNA"/>
</dbReference>
<comment type="caution">
    <text evidence="1">The sequence shown here is derived from an EMBL/GenBank/DDBJ whole genome shotgun (WGS) entry which is preliminary data.</text>
</comment>
<gene>
    <name evidence="1" type="ORF">ACI1P1_28400</name>
</gene>
<protein>
    <submittedName>
        <fullName evidence="1">Carbohydrate ABC transporter permease</fullName>
    </submittedName>
</protein>
<reference evidence="1" key="1">
    <citation type="submission" date="2024-12" db="EMBL/GenBank/DDBJ databases">
        <authorList>
            <person name="Wu N."/>
        </authorList>
    </citation>
    <scope>NUCLEOTIDE SEQUENCE</scope>
    <source>
        <strain evidence="1">P15</strain>
    </source>
</reference>
<name>A0ACC7P8D2_9BACL</name>
<keyword evidence="2" id="KW-1185">Reference proteome</keyword>
<evidence type="ECO:0000313" key="1">
    <source>
        <dbReference type="EMBL" id="MFM9332221.1"/>
    </source>
</evidence>